<comment type="caution">
    <text evidence="1">The sequence shown here is derived from an EMBL/GenBank/DDBJ whole genome shotgun (WGS) entry which is preliminary data.</text>
</comment>
<reference evidence="1 2" key="1">
    <citation type="submission" date="2019-03" db="EMBL/GenBank/DDBJ databases">
        <title>The genome sequence of a newly discovered highly antifungal drug resistant Aspergillus species, Aspergillus tanneri NIH 1004.</title>
        <authorList>
            <person name="Mounaud S."/>
            <person name="Singh I."/>
            <person name="Joardar V."/>
            <person name="Pakala S."/>
            <person name="Pakala S."/>
            <person name="Venepally P."/>
            <person name="Hoover J."/>
            <person name="Nierman W."/>
            <person name="Chung J."/>
            <person name="Losada L."/>
        </authorList>
    </citation>
    <scope>NUCLEOTIDE SEQUENCE [LARGE SCALE GENOMIC DNA]</scope>
    <source>
        <strain evidence="1 2">NIH1004</strain>
    </source>
</reference>
<proteinExistence type="predicted"/>
<sequence>MKLDTYIKYQVAYFSRFVFTNFINETGWPDGVAWLFFKEDLVLPDS</sequence>
<dbReference type="AlphaFoldDB" id="A0A4S3JS47"/>
<protein>
    <submittedName>
        <fullName evidence="1">Uncharacterized protein</fullName>
    </submittedName>
</protein>
<dbReference type="EMBL" id="SOSA01000043">
    <property type="protein sequence ID" value="THC98455.1"/>
    <property type="molecule type" value="Genomic_DNA"/>
</dbReference>
<accession>A0A4S3JS47</accession>
<keyword evidence="2" id="KW-1185">Reference proteome</keyword>
<organism evidence="1 2">
    <name type="scientific">Aspergillus tanneri</name>
    <dbReference type="NCBI Taxonomy" id="1220188"/>
    <lineage>
        <taxon>Eukaryota</taxon>
        <taxon>Fungi</taxon>
        <taxon>Dikarya</taxon>
        <taxon>Ascomycota</taxon>
        <taxon>Pezizomycotina</taxon>
        <taxon>Eurotiomycetes</taxon>
        <taxon>Eurotiomycetidae</taxon>
        <taxon>Eurotiales</taxon>
        <taxon>Aspergillaceae</taxon>
        <taxon>Aspergillus</taxon>
        <taxon>Aspergillus subgen. Circumdati</taxon>
    </lineage>
</organism>
<dbReference type="VEuPathDB" id="FungiDB:EYZ11_002040"/>
<name>A0A4S3JS47_9EURO</name>
<evidence type="ECO:0000313" key="1">
    <source>
        <dbReference type="EMBL" id="THC98455.1"/>
    </source>
</evidence>
<evidence type="ECO:0000313" key="2">
    <source>
        <dbReference type="Proteomes" id="UP000308092"/>
    </source>
</evidence>
<gene>
    <name evidence="1" type="ORF">EYZ11_002040</name>
</gene>
<dbReference type="Proteomes" id="UP000308092">
    <property type="component" value="Unassembled WGS sequence"/>
</dbReference>